<evidence type="ECO:0000313" key="2">
    <source>
        <dbReference type="Proteomes" id="UP000789405"/>
    </source>
</evidence>
<comment type="caution">
    <text evidence="1">The sequence shown here is derived from an EMBL/GenBank/DDBJ whole genome shotgun (WGS) entry which is preliminary data.</text>
</comment>
<sequence>ELCSNSCRLWAHDLYSKFFRLRKVFSVDIKYKGILPSLASLAHKNIEIRALIFDH</sequence>
<keyword evidence="2" id="KW-1185">Reference proteome</keyword>
<protein>
    <submittedName>
        <fullName evidence="1">9207_t:CDS:1</fullName>
    </submittedName>
</protein>
<accession>A0A9N9K335</accession>
<feature type="non-terminal residue" evidence="1">
    <location>
        <position position="1"/>
    </location>
</feature>
<organism evidence="1 2">
    <name type="scientific">Dentiscutata erythropus</name>
    <dbReference type="NCBI Taxonomy" id="1348616"/>
    <lineage>
        <taxon>Eukaryota</taxon>
        <taxon>Fungi</taxon>
        <taxon>Fungi incertae sedis</taxon>
        <taxon>Mucoromycota</taxon>
        <taxon>Glomeromycotina</taxon>
        <taxon>Glomeromycetes</taxon>
        <taxon>Diversisporales</taxon>
        <taxon>Gigasporaceae</taxon>
        <taxon>Dentiscutata</taxon>
    </lineage>
</organism>
<name>A0A9N9K335_9GLOM</name>
<gene>
    <name evidence="1" type="ORF">DERYTH_LOCUS24790</name>
</gene>
<dbReference type="EMBL" id="CAJVPY010043168">
    <property type="protein sequence ID" value="CAG8807978.1"/>
    <property type="molecule type" value="Genomic_DNA"/>
</dbReference>
<dbReference type="AlphaFoldDB" id="A0A9N9K335"/>
<dbReference type="Proteomes" id="UP000789405">
    <property type="component" value="Unassembled WGS sequence"/>
</dbReference>
<feature type="non-terminal residue" evidence="1">
    <location>
        <position position="55"/>
    </location>
</feature>
<evidence type="ECO:0000313" key="1">
    <source>
        <dbReference type="EMBL" id="CAG8807978.1"/>
    </source>
</evidence>
<proteinExistence type="predicted"/>
<reference evidence="1" key="1">
    <citation type="submission" date="2021-06" db="EMBL/GenBank/DDBJ databases">
        <authorList>
            <person name="Kallberg Y."/>
            <person name="Tangrot J."/>
            <person name="Rosling A."/>
        </authorList>
    </citation>
    <scope>NUCLEOTIDE SEQUENCE</scope>
    <source>
        <strain evidence="1">MA453B</strain>
    </source>
</reference>